<evidence type="ECO:0008006" key="3">
    <source>
        <dbReference type="Google" id="ProtNLM"/>
    </source>
</evidence>
<organism evidence="1 2">
    <name type="scientific">Paraferrimonas sedimenticola</name>
    <dbReference type="NCBI Taxonomy" id="375674"/>
    <lineage>
        <taxon>Bacteria</taxon>
        <taxon>Pseudomonadati</taxon>
        <taxon>Pseudomonadota</taxon>
        <taxon>Gammaproteobacteria</taxon>
        <taxon>Alteromonadales</taxon>
        <taxon>Ferrimonadaceae</taxon>
        <taxon>Paraferrimonas</taxon>
    </lineage>
</organism>
<dbReference type="Proteomes" id="UP001161422">
    <property type="component" value="Unassembled WGS sequence"/>
</dbReference>
<name>A0AA37RUU6_9GAMM</name>
<evidence type="ECO:0000313" key="1">
    <source>
        <dbReference type="EMBL" id="GLP95249.1"/>
    </source>
</evidence>
<dbReference type="SUPFAM" id="SSF110849">
    <property type="entry name" value="ParB/Sulfiredoxin"/>
    <property type="match status" value="1"/>
</dbReference>
<proteinExistence type="predicted"/>
<evidence type="ECO:0000313" key="2">
    <source>
        <dbReference type="Proteomes" id="UP001161422"/>
    </source>
</evidence>
<accession>A0AA37RUU6</accession>
<dbReference type="RefSeq" id="WP_095506578.1">
    <property type="nucleotide sequence ID" value="NZ_BSNC01000002.1"/>
</dbReference>
<dbReference type="AlphaFoldDB" id="A0AA37RUU6"/>
<reference evidence="1" key="1">
    <citation type="journal article" date="2014" name="Int. J. Syst. Evol. Microbiol.">
        <title>Complete genome sequence of Corynebacterium casei LMG S-19264T (=DSM 44701T), isolated from a smear-ripened cheese.</title>
        <authorList>
            <consortium name="US DOE Joint Genome Institute (JGI-PGF)"/>
            <person name="Walter F."/>
            <person name="Albersmeier A."/>
            <person name="Kalinowski J."/>
            <person name="Ruckert C."/>
        </authorList>
    </citation>
    <scope>NUCLEOTIDE SEQUENCE</scope>
    <source>
        <strain evidence="1">NBRC 101628</strain>
    </source>
</reference>
<sequence length="318" mass="36315">MTTKIVSLNPSTLIPNQARGFLPDGSIYLDDTTVEQLRKEEQKEPILVYCVQGDFHLVNGHHRAEACSRNDVPVLAEVHHDKTLSDVNRDASLSNFRNITNALVDKRQREHMVWHFLRKGCADGLTRDDLFELFGGGDVTDNAIKARYTVYRFLVENGLPVPPRYAEAQGQKRDFENGLSDGQRHRIKADIETVNSILREVRDLDNASAELLINGFYKLGILRRVEVSKAAAKERQKPEFQESVTRHNEALIEFQRKQLVEQETAKMLFCLTKTADQALIDRLDPVTEKRLYSQLKDKYDPEPEFVAPRCPDTGEVLL</sequence>
<reference evidence="1" key="2">
    <citation type="submission" date="2023-01" db="EMBL/GenBank/DDBJ databases">
        <title>Draft genome sequence of Paraferrimonas sedimenticola strain NBRC 101628.</title>
        <authorList>
            <person name="Sun Q."/>
            <person name="Mori K."/>
        </authorList>
    </citation>
    <scope>NUCLEOTIDE SEQUENCE</scope>
    <source>
        <strain evidence="1">NBRC 101628</strain>
    </source>
</reference>
<dbReference type="EMBL" id="BSNC01000002">
    <property type="protein sequence ID" value="GLP95249.1"/>
    <property type="molecule type" value="Genomic_DNA"/>
</dbReference>
<protein>
    <recommendedName>
        <fullName evidence="3">ParB/Sulfiredoxin domain-containing protein</fullName>
    </recommendedName>
</protein>
<comment type="caution">
    <text evidence="1">The sequence shown here is derived from an EMBL/GenBank/DDBJ whole genome shotgun (WGS) entry which is preliminary data.</text>
</comment>
<gene>
    <name evidence="1" type="ORF">GCM10007895_05550</name>
</gene>
<dbReference type="InterPro" id="IPR036086">
    <property type="entry name" value="ParB/Sulfiredoxin_sf"/>
</dbReference>
<keyword evidence="2" id="KW-1185">Reference proteome</keyword>